<protein>
    <recommendedName>
        <fullName evidence="4">Zinc-finger domain-containing protein</fullName>
    </recommendedName>
</protein>
<feature type="transmembrane region" description="Helical" evidence="1">
    <location>
        <begin position="293"/>
        <end position="315"/>
    </location>
</feature>
<sequence length="319" mass="34684">MLWNSGSQPQELSDAELLQRVSDGAPDAFGVLQRRHERAAWAYASTCLKSPGDAQAVTAYALTGLRLRIGRAETGESCVRVSILNSIRGVAIQWAALNPTMLTPSFGRWVGGGAVWSLTEDAELRSAFEELPGTDQCLLWHSIVEGDSPATVGGIVGIPAGGVSEYVAQAVHSLRRGCAERYASRLDREDCLGFVNAVVFGSAESWADAADTTHLRECPECREVFWELRNLSVRLPARLPQRLLGWWPADAYRSAKYEVAGATAPVSAAARRTRGAFPRVARSGRRRRARPPGYWYVAALGFLLVLVAFGLYALAAKRP</sequence>
<keyword evidence="3" id="KW-1185">Reference proteome</keyword>
<dbReference type="Proteomes" id="UP000679629">
    <property type="component" value="Chromosome"/>
</dbReference>
<organism evidence="2 3">
    <name type="scientific">Streptomyces koelreuteriae</name>
    <dbReference type="NCBI Taxonomy" id="2838015"/>
    <lineage>
        <taxon>Bacteria</taxon>
        <taxon>Bacillati</taxon>
        <taxon>Actinomycetota</taxon>
        <taxon>Actinomycetes</taxon>
        <taxon>Kitasatosporales</taxon>
        <taxon>Streptomycetaceae</taxon>
        <taxon>Streptomyces</taxon>
    </lineage>
</organism>
<accession>A0ABX8G1I9</accession>
<evidence type="ECO:0008006" key="4">
    <source>
        <dbReference type="Google" id="ProtNLM"/>
    </source>
</evidence>
<dbReference type="Gene3D" id="1.10.1740.10">
    <property type="match status" value="1"/>
</dbReference>
<evidence type="ECO:0000313" key="3">
    <source>
        <dbReference type="Proteomes" id="UP000679629"/>
    </source>
</evidence>
<evidence type="ECO:0000313" key="2">
    <source>
        <dbReference type="EMBL" id="QWB27221.1"/>
    </source>
</evidence>
<proteinExistence type="predicted"/>
<evidence type="ECO:0000256" key="1">
    <source>
        <dbReference type="SAM" id="Phobius"/>
    </source>
</evidence>
<gene>
    <name evidence="2" type="ORF">KJK29_34065</name>
</gene>
<dbReference type="EMBL" id="CP075896">
    <property type="protein sequence ID" value="QWB27221.1"/>
    <property type="molecule type" value="Genomic_DNA"/>
</dbReference>
<name>A0ABX8G1I9_9ACTN</name>
<keyword evidence="1" id="KW-0472">Membrane</keyword>
<dbReference type="RefSeq" id="WP_215123015.1">
    <property type="nucleotide sequence ID" value="NZ_CP075896.1"/>
</dbReference>
<keyword evidence="1" id="KW-0812">Transmembrane</keyword>
<keyword evidence="1" id="KW-1133">Transmembrane helix</keyword>
<reference evidence="3" key="1">
    <citation type="submission" date="2021-05" db="EMBL/GenBank/DDBJ databases">
        <title>Direct Submission.</title>
        <authorList>
            <person name="Li K."/>
            <person name="Gao J."/>
        </authorList>
    </citation>
    <scope>NUCLEOTIDE SEQUENCE [LARGE SCALE GENOMIC DNA]</scope>
    <source>
        <strain evidence="3">MG62</strain>
    </source>
</reference>